<accession>A0AAP0IV57</accession>
<keyword evidence="3" id="KW-1185">Reference proteome</keyword>
<feature type="region of interest" description="Disordered" evidence="1">
    <location>
        <begin position="29"/>
        <end position="54"/>
    </location>
</feature>
<reference evidence="2 3" key="1">
    <citation type="submission" date="2024-01" db="EMBL/GenBank/DDBJ databases">
        <title>Genome assemblies of Stephania.</title>
        <authorList>
            <person name="Yang L."/>
        </authorList>
    </citation>
    <scope>NUCLEOTIDE SEQUENCE [LARGE SCALE GENOMIC DNA]</scope>
    <source>
        <strain evidence="2">YNDBR</strain>
        <tissue evidence="2">Leaf</tissue>
    </source>
</reference>
<protein>
    <submittedName>
        <fullName evidence="2">Uncharacterized protein</fullName>
    </submittedName>
</protein>
<comment type="caution">
    <text evidence="2">The sequence shown here is derived from an EMBL/GenBank/DDBJ whole genome shotgun (WGS) entry which is preliminary data.</text>
</comment>
<organism evidence="2 3">
    <name type="scientific">Stephania yunnanensis</name>
    <dbReference type="NCBI Taxonomy" id="152371"/>
    <lineage>
        <taxon>Eukaryota</taxon>
        <taxon>Viridiplantae</taxon>
        <taxon>Streptophyta</taxon>
        <taxon>Embryophyta</taxon>
        <taxon>Tracheophyta</taxon>
        <taxon>Spermatophyta</taxon>
        <taxon>Magnoliopsida</taxon>
        <taxon>Ranunculales</taxon>
        <taxon>Menispermaceae</taxon>
        <taxon>Menispermoideae</taxon>
        <taxon>Cissampelideae</taxon>
        <taxon>Stephania</taxon>
    </lineage>
</organism>
<sequence>MLCLSLSTARRVPSLMVLNLLMHFNASTPNQPSILAKATKTRPRSSLITPSTPN</sequence>
<evidence type="ECO:0000313" key="3">
    <source>
        <dbReference type="Proteomes" id="UP001420932"/>
    </source>
</evidence>
<evidence type="ECO:0000256" key="1">
    <source>
        <dbReference type="SAM" id="MobiDB-lite"/>
    </source>
</evidence>
<gene>
    <name evidence="2" type="ORF">Syun_019342</name>
</gene>
<dbReference type="AlphaFoldDB" id="A0AAP0IV57"/>
<evidence type="ECO:0000313" key="2">
    <source>
        <dbReference type="EMBL" id="KAK9121725.1"/>
    </source>
</evidence>
<dbReference type="Proteomes" id="UP001420932">
    <property type="component" value="Unassembled WGS sequence"/>
</dbReference>
<feature type="compositionally biased region" description="Polar residues" evidence="1">
    <location>
        <begin position="44"/>
        <end position="54"/>
    </location>
</feature>
<dbReference type="EMBL" id="JBBNAF010000008">
    <property type="protein sequence ID" value="KAK9121725.1"/>
    <property type="molecule type" value="Genomic_DNA"/>
</dbReference>
<proteinExistence type="predicted"/>
<name>A0AAP0IV57_9MAGN</name>